<dbReference type="Pfam" id="PF00353">
    <property type="entry name" value="HemolysinCabind"/>
    <property type="match status" value="2"/>
</dbReference>
<dbReference type="PATRIC" id="fig|1225564.3.peg.6252"/>
<keyword evidence="4" id="KW-1185">Reference proteome</keyword>
<dbReference type="PANTHER" id="PTHR38340:SF1">
    <property type="entry name" value="S-LAYER PROTEIN"/>
    <property type="match status" value="1"/>
</dbReference>
<gene>
    <name evidence="3" type="ORF">AA309_24130</name>
</gene>
<dbReference type="PANTHER" id="PTHR38340">
    <property type="entry name" value="S-LAYER PROTEIN"/>
    <property type="match status" value="1"/>
</dbReference>
<organism evidence="3 4">
    <name type="scientific">Microvirga vignae</name>
    <dbReference type="NCBI Taxonomy" id="1225564"/>
    <lineage>
        <taxon>Bacteria</taxon>
        <taxon>Pseudomonadati</taxon>
        <taxon>Pseudomonadota</taxon>
        <taxon>Alphaproteobacteria</taxon>
        <taxon>Hyphomicrobiales</taxon>
        <taxon>Methylobacteriaceae</taxon>
        <taxon>Microvirga</taxon>
    </lineage>
</organism>
<evidence type="ECO:0000313" key="3">
    <source>
        <dbReference type="EMBL" id="KLK90727.1"/>
    </source>
</evidence>
<comment type="subcellular location">
    <subcellularLocation>
        <location evidence="1">Secreted</location>
    </subcellularLocation>
</comment>
<evidence type="ECO:0000256" key="2">
    <source>
        <dbReference type="ARBA" id="ARBA00022525"/>
    </source>
</evidence>
<name>A0A0H1RDP2_9HYPH</name>
<dbReference type="InterPro" id="IPR001343">
    <property type="entry name" value="Hemolysn_Ca-bd"/>
</dbReference>
<evidence type="ECO:0000256" key="1">
    <source>
        <dbReference type="ARBA" id="ARBA00004613"/>
    </source>
</evidence>
<accession>A0A0H1RDP2</accession>
<dbReference type="STRING" id="1225564.AA309_24130"/>
<evidence type="ECO:0000313" key="4">
    <source>
        <dbReference type="Proteomes" id="UP000035489"/>
    </source>
</evidence>
<dbReference type="GO" id="GO:0005576">
    <property type="term" value="C:extracellular region"/>
    <property type="evidence" value="ECO:0007669"/>
    <property type="project" value="UniProtKB-SubCell"/>
</dbReference>
<comment type="caution">
    <text evidence="3">The sequence shown here is derived from an EMBL/GenBank/DDBJ whole genome shotgun (WGS) entry which is preliminary data.</text>
</comment>
<dbReference type="AlphaFoldDB" id="A0A0H1RDP2"/>
<dbReference type="Proteomes" id="UP000035489">
    <property type="component" value="Unassembled WGS sequence"/>
</dbReference>
<evidence type="ECO:0008006" key="5">
    <source>
        <dbReference type="Google" id="ProtNLM"/>
    </source>
</evidence>
<dbReference type="Gene3D" id="2.150.10.10">
    <property type="entry name" value="Serralysin-like metalloprotease, C-terminal"/>
    <property type="match status" value="2"/>
</dbReference>
<dbReference type="InterPro" id="IPR011049">
    <property type="entry name" value="Serralysin-like_metalloprot_C"/>
</dbReference>
<dbReference type="PRINTS" id="PR00313">
    <property type="entry name" value="CABNDNGRPT"/>
</dbReference>
<sequence length="197" mass="21387">MYAYDWYVALNRGHDTFYGNDYADVIRGGYGNDLIYSYGGHDTLFGDAGNDKLYGLIGDDDLYGGTGRDLVNGGSGSDYLSGGLDIDTLTGSTGRDYFVFDSTASIYNVDTITDFTPADDTIMLDNAIFTRVGPNGWLSGAAFRVGRAAADSTDRIIYNKETGALLYDQDGYGGYGAVKVAQLKAWLPVTKYDFYVL</sequence>
<dbReference type="GO" id="GO:0005509">
    <property type="term" value="F:calcium ion binding"/>
    <property type="evidence" value="ECO:0007669"/>
    <property type="project" value="InterPro"/>
</dbReference>
<protein>
    <recommendedName>
        <fullName evidence="5">Calcium-binding protein</fullName>
    </recommendedName>
</protein>
<dbReference type="SUPFAM" id="SSF51120">
    <property type="entry name" value="beta-Roll"/>
    <property type="match status" value="1"/>
</dbReference>
<proteinExistence type="predicted"/>
<dbReference type="InterPro" id="IPR050557">
    <property type="entry name" value="RTX_toxin/Mannuronan_C5-epim"/>
</dbReference>
<dbReference type="EMBL" id="LCYG01000069">
    <property type="protein sequence ID" value="KLK90727.1"/>
    <property type="molecule type" value="Genomic_DNA"/>
</dbReference>
<keyword evidence="2" id="KW-0964">Secreted</keyword>
<reference evidence="3 4" key="1">
    <citation type="submission" date="2015-05" db="EMBL/GenBank/DDBJ databases">
        <title>Draft genome sequence of Microvirga vignae strain BR3299, a novel nitrogen fixing bacteria isolated from Brazil semi-aired region.</title>
        <authorList>
            <person name="Zilli J.E."/>
            <person name="Passos S.R."/>
            <person name="Leite J."/>
            <person name="Baldani J.I."/>
            <person name="Xavier G.R."/>
            <person name="Rumjaneck N.G."/>
            <person name="Simoes-Araujo J.L."/>
        </authorList>
    </citation>
    <scope>NUCLEOTIDE SEQUENCE [LARGE SCALE GENOMIC DNA]</scope>
    <source>
        <strain evidence="3 4">BR3299</strain>
    </source>
</reference>